<dbReference type="SUPFAM" id="SSF52540">
    <property type="entry name" value="P-loop containing nucleoside triphosphate hydrolases"/>
    <property type="match status" value="3"/>
</dbReference>
<dbReference type="InterPro" id="IPR043160">
    <property type="entry name" value="Dynein_C_barrel"/>
</dbReference>
<dbReference type="InterPro" id="IPR042222">
    <property type="entry name" value="Dynein_2_N"/>
</dbReference>
<keyword evidence="9" id="KW-0969">Cilium</keyword>
<feature type="domain" description="Dynein heavy chain AAA 5 extension" evidence="20">
    <location>
        <begin position="690"/>
        <end position="803"/>
    </location>
</feature>
<dbReference type="InterPro" id="IPR027417">
    <property type="entry name" value="P-loop_NTPase"/>
</dbReference>
<dbReference type="Proteomes" id="UP000050795">
    <property type="component" value="Unassembled WGS sequence"/>
</dbReference>
<name>A0AA85J2I0_TRIRE</name>
<organism evidence="24 25">
    <name type="scientific">Trichobilharzia regenti</name>
    <name type="common">Nasal bird schistosome</name>
    <dbReference type="NCBI Taxonomy" id="157069"/>
    <lineage>
        <taxon>Eukaryota</taxon>
        <taxon>Metazoa</taxon>
        <taxon>Spiralia</taxon>
        <taxon>Lophotrochozoa</taxon>
        <taxon>Platyhelminthes</taxon>
        <taxon>Trematoda</taxon>
        <taxon>Digenea</taxon>
        <taxon>Strigeidida</taxon>
        <taxon>Schistosomatoidea</taxon>
        <taxon>Schistosomatidae</taxon>
        <taxon>Trichobilharzia</taxon>
    </lineage>
</organism>
<dbReference type="InterPro" id="IPR035706">
    <property type="entry name" value="AAA_9"/>
</dbReference>
<keyword evidence="5" id="KW-0547">Nucleotide-binding</keyword>
<dbReference type="InterPro" id="IPR035699">
    <property type="entry name" value="AAA_6"/>
</dbReference>
<accession>A0AA85J2I0</accession>
<feature type="domain" description="Dynein heavy chain AAA module D4" evidence="18">
    <location>
        <begin position="1184"/>
        <end position="1451"/>
    </location>
</feature>
<dbReference type="GO" id="GO:0030286">
    <property type="term" value="C:dynein complex"/>
    <property type="evidence" value="ECO:0007669"/>
    <property type="project" value="UniProtKB-KW"/>
</dbReference>
<dbReference type="InterPro" id="IPR004273">
    <property type="entry name" value="Dynein_heavy_D6_P-loop"/>
</dbReference>
<keyword evidence="7" id="KW-0243">Dynein</keyword>
<dbReference type="Gene3D" id="1.20.920.30">
    <property type="match status" value="1"/>
</dbReference>
<dbReference type="InterPro" id="IPR024317">
    <property type="entry name" value="Dynein_heavy_chain_D4_dom"/>
</dbReference>
<dbReference type="Pfam" id="PF18198">
    <property type="entry name" value="AAA_lid_11"/>
    <property type="match status" value="1"/>
</dbReference>
<dbReference type="Gene3D" id="3.20.180.20">
    <property type="entry name" value="Dynein heavy chain, N-terminal domain 2"/>
    <property type="match status" value="1"/>
</dbReference>
<dbReference type="InterPro" id="IPR026983">
    <property type="entry name" value="DHC"/>
</dbReference>
<evidence type="ECO:0000259" key="17">
    <source>
        <dbReference type="Pfam" id="PF12777"/>
    </source>
</evidence>
<reference evidence="24" key="1">
    <citation type="submission" date="2022-06" db="EMBL/GenBank/DDBJ databases">
        <authorList>
            <person name="Berger JAMES D."/>
            <person name="Berger JAMES D."/>
        </authorList>
    </citation>
    <scope>NUCLEOTIDE SEQUENCE [LARGE SCALE GENOMIC DNA]</scope>
</reference>
<keyword evidence="8 13" id="KW-0175">Coiled coil</keyword>
<evidence type="ECO:0000259" key="18">
    <source>
        <dbReference type="Pfam" id="PF12780"/>
    </source>
</evidence>
<dbReference type="InterPro" id="IPR041658">
    <property type="entry name" value="AAA_lid_11"/>
</dbReference>
<evidence type="ECO:0000259" key="15">
    <source>
        <dbReference type="Pfam" id="PF08393"/>
    </source>
</evidence>
<evidence type="ECO:0000259" key="14">
    <source>
        <dbReference type="Pfam" id="PF03028"/>
    </source>
</evidence>
<evidence type="ECO:0000256" key="3">
    <source>
        <dbReference type="ARBA" id="ARBA00022490"/>
    </source>
</evidence>
<dbReference type="Gene3D" id="1.20.920.20">
    <property type="match status" value="1"/>
</dbReference>
<dbReference type="InterPro" id="IPR042219">
    <property type="entry name" value="AAA_lid_11_sf"/>
</dbReference>
<evidence type="ECO:0000259" key="20">
    <source>
        <dbReference type="Pfam" id="PF17852"/>
    </source>
</evidence>
<feature type="domain" description="Dynein heavy chain coiled coil stalk" evidence="17">
    <location>
        <begin position="1468"/>
        <end position="1813"/>
    </location>
</feature>
<dbReference type="Gene3D" id="1.10.472.130">
    <property type="match status" value="1"/>
</dbReference>
<dbReference type="GO" id="GO:0005930">
    <property type="term" value="C:axoneme"/>
    <property type="evidence" value="ECO:0007669"/>
    <property type="project" value="UniProtKB-SubCell"/>
</dbReference>
<keyword evidence="11" id="KW-0206">Cytoskeleton</keyword>
<dbReference type="InterPro" id="IPR024743">
    <property type="entry name" value="Dynein_HC_stalk"/>
</dbReference>
<evidence type="ECO:0000256" key="11">
    <source>
        <dbReference type="ARBA" id="ARBA00023212"/>
    </source>
</evidence>
<reference evidence="25" key="2">
    <citation type="submission" date="2023-11" db="UniProtKB">
        <authorList>
            <consortium name="WormBaseParasite"/>
        </authorList>
    </citation>
    <scope>IDENTIFICATION</scope>
</reference>
<evidence type="ECO:0000256" key="9">
    <source>
        <dbReference type="ARBA" id="ARBA00023069"/>
    </source>
</evidence>
<dbReference type="InterPro" id="IPR013602">
    <property type="entry name" value="Dynein_heavy_linker"/>
</dbReference>
<evidence type="ECO:0000259" key="22">
    <source>
        <dbReference type="Pfam" id="PF18198"/>
    </source>
</evidence>
<evidence type="ECO:0000256" key="8">
    <source>
        <dbReference type="ARBA" id="ARBA00023054"/>
    </source>
</evidence>
<dbReference type="Pfam" id="PF18199">
    <property type="entry name" value="Dynein_C"/>
    <property type="match status" value="1"/>
</dbReference>
<evidence type="ECO:0000256" key="10">
    <source>
        <dbReference type="ARBA" id="ARBA00023175"/>
    </source>
</evidence>
<feature type="domain" description="Dynein heavy chain region D6 P-loop" evidence="14">
    <location>
        <begin position="2310"/>
        <end position="2440"/>
    </location>
</feature>
<feature type="coiled-coil region" evidence="13">
    <location>
        <begin position="1725"/>
        <end position="1752"/>
    </location>
</feature>
<proteinExistence type="inferred from homology"/>
<feature type="domain" description="Dynein heavy chain ATP-binding dynein motor region" evidence="19">
    <location>
        <begin position="1846"/>
        <end position="2041"/>
    </location>
</feature>
<dbReference type="Pfam" id="PF03028">
    <property type="entry name" value="Dynein_heavy"/>
    <property type="match status" value="1"/>
</dbReference>
<dbReference type="Pfam" id="PF12781">
    <property type="entry name" value="AAA_9"/>
    <property type="match status" value="1"/>
</dbReference>
<dbReference type="Gene3D" id="3.40.50.300">
    <property type="entry name" value="P-loop containing nucleotide triphosphate hydrolases"/>
    <property type="match status" value="4"/>
</dbReference>
<dbReference type="Gene3D" id="1.10.8.710">
    <property type="match status" value="1"/>
</dbReference>
<dbReference type="GO" id="GO:0045505">
    <property type="term" value="F:dynein intermediate chain binding"/>
    <property type="evidence" value="ECO:0007669"/>
    <property type="project" value="InterPro"/>
</dbReference>
<protein>
    <submittedName>
        <fullName evidence="25">Uncharacterized protein</fullName>
    </submittedName>
</protein>
<dbReference type="GO" id="GO:0005874">
    <property type="term" value="C:microtubule"/>
    <property type="evidence" value="ECO:0007669"/>
    <property type="project" value="UniProtKB-KW"/>
</dbReference>
<feature type="domain" description="Dynein heavy chain C-terminal" evidence="23">
    <location>
        <begin position="2688"/>
        <end position="2906"/>
    </location>
</feature>
<evidence type="ECO:0000256" key="13">
    <source>
        <dbReference type="SAM" id="Coils"/>
    </source>
</evidence>
<feature type="domain" description="Dynein heavy chain linker" evidence="15">
    <location>
        <begin position="7"/>
        <end position="293"/>
    </location>
</feature>
<dbReference type="Gene3D" id="3.10.490.20">
    <property type="match status" value="1"/>
</dbReference>
<evidence type="ECO:0000259" key="23">
    <source>
        <dbReference type="Pfam" id="PF18199"/>
    </source>
</evidence>
<dbReference type="GO" id="GO:0051959">
    <property type="term" value="F:dynein light intermediate chain binding"/>
    <property type="evidence" value="ECO:0007669"/>
    <property type="project" value="InterPro"/>
</dbReference>
<evidence type="ECO:0000259" key="19">
    <source>
        <dbReference type="Pfam" id="PF12781"/>
    </source>
</evidence>
<dbReference type="Pfam" id="PF17857">
    <property type="entry name" value="AAA_lid_1"/>
    <property type="match status" value="1"/>
</dbReference>
<keyword evidence="12" id="KW-0966">Cell projection</keyword>
<dbReference type="Pfam" id="PF12774">
    <property type="entry name" value="AAA_6"/>
    <property type="match status" value="1"/>
</dbReference>
<evidence type="ECO:0000256" key="2">
    <source>
        <dbReference type="ARBA" id="ARBA00008887"/>
    </source>
</evidence>
<dbReference type="InterPro" id="IPR041228">
    <property type="entry name" value="Dynein_C"/>
</dbReference>
<keyword evidence="4" id="KW-0493">Microtubule</keyword>
<feature type="domain" description="Dynein heavy chain 3 AAA+ lid" evidence="21">
    <location>
        <begin position="1036"/>
        <end position="1105"/>
    </location>
</feature>
<feature type="domain" description="Dynein heavy chain hydrolytic ATP-binding dynein motor region" evidence="16">
    <location>
        <begin position="390"/>
        <end position="532"/>
    </location>
</feature>
<sequence>MSLNGDSKQQIEDICVAALRESDIERQFNSLIGTWKRREFSLSSFKHRGHLLLDSDQMESILQNLDESIVILKNLLSNHHSIPLRIQIQAWLVNLQTTYEILESWLKVQNLWMNMEAIYNTNDTVIKQHLREDTRRFYTADRNFLKLMGRIGDIRCIVTFCVNSDISLHHLLNHINEELEICQKSLTNYLQMKRKLFPRLYFIPDSLLVEIIGQMNDTASMRVIHRHINKLFTYVEKLNFINKNNANEIVEVCSFDGERLSLMIPIRCESSCEIWLSNLLHSIRHTLQKLLESMHHSIVMVNDDSFMEILINNPTQLGILCLQSLWTKDICEMLSSSQKISLVNIYSSMVYHKYDCGSVRKYFLKVYHTLVNHTKMVRKTNLQQAKYENLTTQCLILKEILDQLIYYDFGLRNIISILDEIRSTHNIHELINEEQVLVRHLRDRNLHMLTSEDEPLFLQLLSDYFPSIKSTDLDEQANEFVKTVEYEASKNGLSPYKPWISKIINLHNLFNNDKKKNNSGIMVIGSAGVGKSTAISTLIRAMNKSDKRYREIRLYHKTITRSEIFGYLDKKSNSWTDGIITKLCRKYLRMKSKECCCFIIDGSVEVDYMEYLHSAFEGSSQLLPSNACDADDSLRECQIIFETDSVNNASPSFISRNGVVYMDTKTLNWSAVLEVWLMGRAEKDVNILKSSVEYLFPLLYTFICNNFSEVQVVESELFYFQQFCQFFETIIKETTSSEKILRYAIFSLIWSFTSLLDLRGRQRFSVYLNTVNRHFNISLPESGNDKTIFDYGLDNDGNWILWSKRIDANFTDEFTSRGTMNFFVPNECTNCVEYFLQTMTKAGKPILLVGDICSGKTMLVNRFISNLQKENMANMCYNFTHNTSVESFQRLIMECTSKPSETKPYPTDERGYTVFIDDLHMLMQNSYDEPSVHEFFRQLVEMEGFYNWKKSNEFVSTTNFNYVAAMTTPLKRRSDISTRLIRHFCMLTTVLPNNQTLDYIFRTICEKYLYEVHKISDEIICLMNKLIPITRYVWEQTRTKMLPTPAKFQYVYTFRDVCRIWGGIITADRKVFKSKESVLSLWQHEVRRVLADRLSVVEDEKWFDANLIQTVTSKLGKECETLLSSEVIFVDFMGNHVERQGLVENHLNDVPKVYEQVEGLSSLCTHIQQLQQSVQKNKANSKENLILFPDFVRHIVRICRAVRNPGGHMLLAGPYGCGKRSVAKLSCLISGYEVVEVSSSSDFKYPNFVEKLKAAHRNAGLKNTGTVLLLAINAILNDTKINDKCKTFKDSPTELISAVLQNGFIPNLIGRAELEEFICHENNISSGFYDKIEQRIGELHKSYESSVKHHLHVILCYCSERDKSIHRLPNISKLIMYTTIDWFYDWSPEAYMTIAEHMFQNSEFSSEDNVAEAVMNVHMSASKLCLDYWICFQRSVCFYPASYIFYLEQIRRVHSMRHSEIMKQNNHLGKSLQKINNIKSSVNDLKVTLTNNKNQIHTVEKQISELYEVLIKQKQTVENAHHRSDEVNTQLREIKQTIREQQKAKAIQENCVTPVLTRLNNSLKNIRYTDIRLLRKSQGPPNLLMRVMDCLLILLNYPLDKIRVDKQRGIFMPNSWKRSKKLIMKPNFLNLLRDYPLRRLNQEHFDLLEAYILEDDFNTVTLRKICGSLSGLLTWVLIVCEYFSLAKKQIIPLEENISDLKRTYFAIKRKKLYADTVLQDNMELANALQEKYETLFRRKLSLEQESQRLSNRISMYHQFTEDFSEDGIKWSSQIENLKQQIIHLLGDSLYLAAFLVYCGPFNREHRSKLLNTWSYILLKYRIPHQNNLNIISTFMNSISVDESILEGLVMDDVSIQNAIIFVLSERIPLVIDPHEQCFQWISTVHRNALSTTTLDELTFRSILKDSLNNGCTLYIKNITSSLDPLLTLLIDSNDIHRGYVDKIKIDDEEILVHPKFRLILTTPLRNVSLGKQVIASLTVIDFSYDDKSFEQYLMNQIIEFGCKEQQPTYSDLMHTIYEHKRKKQELFTTLMYQFSSDEDSLHTYLNPMNVFNEIKKSIEIYEKQLDQMTKTKEEIEKNYEVFRSIACHGSLLFFLLLDLALLNEMYHFGVGQFITLLKSVLQSLDGQSTENNGENKMKAVMQKMTSTVWRFTLQSLFKKDRIIFTFLLALRLQIHLKHIETNEVHTLLKAGSLLCAGDFPSKDIEWIPQAIWINLINLSKLSVFKDILRRVACSERQWYKWFNTQYPEDHPIPGFSESNLRPVHRLLLIRCWRPDRLHAASKHFIANVLGTEFTEDIVFSVNEIYQQSTCTTPLLNILQSTGDATSGIKQLAASMNAKLHVIPLGNDRISEIQHIIDEALLSGDWVLLQNCHLNLKYMNNLICLFSSLSFTASDKNATSHDLKITNQNGKELNKLFRLWLTSEIHEEFPPLLLQMSLKYTSDPLSEDGLRTALLSTYKQIKENSLDKCGGCEWNKILHALSLLHYTIVKRQQYDLFGWSKPYDFNFNDFRFSLKYIRNHIDQLQLSRDSKSSESFIWKYMQFMVAEIIYGGQISEEQDARVMNTLVKKFLQPDMFSHSFELAPSRIIPSLEKTTNYETLVTNLSNRNSVETLHLNPNAEIGYFASVGWRILESVEKLLLKDSDTHGHHESSGCLTDLYADNSTRFLKTTEGSSIRNPDLSDGTKLVNSLTHICYQLQSCIPSILSTKNYEHNADPLVIFMLRECSQMNKLIKLLSDDVQELLNILQGHEVMNKHADKMLNEIYETKVPEIWIKMSWKSVAMASWFRELLDRHIQLSTWLSTGKLNSYRMTGFFNPRGFLLTIKQEALHKYFQDLSLIDLDLRCQVTQLFLEDAKENPAKGIYIHGLCLIGASWDIQNGCLVEAKYKQLGHLLPLIHLTVHNADDKDVSNVIHTVQSTISSSSSKDYMTRSKTIKSGIIKKNSQDMKATNRKMELEYENKYPFMRRQELPDGGFEIKKHQILFCRSLTHIYAYKSHSKSHLLCHSLMFLGYCFGNNSPIS</sequence>
<dbReference type="Gene3D" id="1.10.8.1220">
    <property type="match status" value="1"/>
</dbReference>
<keyword evidence="24" id="KW-1185">Reference proteome</keyword>
<evidence type="ECO:0000259" key="16">
    <source>
        <dbReference type="Pfam" id="PF12774"/>
    </source>
</evidence>
<evidence type="ECO:0000256" key="6">
    <source>
        <dbReference type="ARBA" id="ARBA00022840"/>
    </source>
</evidence>
<keyword evidence="6" id="KW-0067">ATP-binding</keyword>
<evidence type="ECO:0000313" key="24">
    <source>
        <dbReference type="Proteomes" id="UP000050795"/>
    </source>
</evidence>
<feature type="domain" description="Dynein heavy chain AAA lid" evidence="22">
    <location>
        <begin position="2473"/>
        <end position="2618"/>
    </location>
</feature>
<dbReference type="Pfam" id="PF12777">
    <property type="entry name" value="MT"/>
    <property type="match status" value="1"/>
</dbReference>
<evidence type="ECO:0000256" key="5">
    <source>
        <dbReference type="ARBA" id="ARBA00022741"/>
    </source>
</evidence>
<evidence type="ECO:0000256" key="12">
    <source>
        <dbReference type="ARBA" id="ARBA00023273"/>
    </source>
</evidence>
<dbReference type="InterPro" id="IPR041589">
    <property type="entry name" value="DNAH3_AAA_lid_1"/>
</dbReference>
<comment type="subcellular location">
    <subcellularLocation>
        <location evidence="1">Cytoplasm</location>
        <location evidence="1">Cytoskeleton</location>
        <location evidence="1">Cilium axoneme</location>
    </subcellularLocation>
</comment>
<dbReference type="Pfam" id="PF17852">
    <property type="entry name" value="Dynein_AAA_lid"/>
    <property type="match status" value="1"/>
</dbReference>
<evidence type="ECO:0000256" key="4">
    <source>
        <dbReference type="ARBA" id="ARBA00022701"/>
    </source>
</evidence>
<dbReference type="InterPro" id="IPR042228">
    <property type="entry name" value="Dynein_linker_3"/>
</dbReference>
<evidence type="ECO:0000259" key="21">
    <source>
        <dbReference type="Pfam" id="PF17857"/>
    </source>
</evidence>
<dbReference type="Pfam" id="PF08393">
    <property type="entry name" value="DHC_N2"/>
    <property type="match status" value="1"/>
</dbReference>
<dbReference type="Gene3D" id="1.20.140.100">
    <property type="entry name" value="Dynein heavy chain, N-terminal domain 2"/>
    <property type="match status" value="1"/>
</dbReference>
<dbReference type="Gene3D" id="1.10.8.720">
    <property type="entry name" value="Region D6 of dynein motor"/>
    <property type="match status" value="1"/>
</dbReference>
<dbReference type="Gene3D" id="1.20.1270.280">
    <property type="match status" value="1"/>
</dbReference>
<dbReference type="Pfam" id="PF12775">
    <property type="entry name" value="AAA_7"/>
    <property type="match status" value="1"/>
</dbReference>
<dbReference type="GO" id="GO:0005524">
    <property type="term" value="F:ATP binding"/>
    <property type="evidence" value="ECO:0007669"/>
    <property type="project" value="UniProtKB-KW"/>
</dbReference>
<feature type="coiled-coil region" evidence="13">
    <location>
        <begin position="2051"/>
        <end position="2078"/>
    </location>
</feature>
<dbReference type="PANTHER" id="PTHR46961">
    <property type="entry name" value="DYNEIN HEAVY CHAIN 1, AXONEMAL-LIKE PROTEIN"/>
    <property type="match status" value="1"/>
</dbReference>
<dbReference type="GO" id="GO:0008569">
    <property type="term" value="F:minus-end-directed microtubule motor activity"/>
    <property type="evidence" value="ECO:0007669"/>
    <property type="project" value="InterPro"/>
</dbReference>
<dbReference type="GO" id="GO:0007018">
    <property type="term" value="P:microtubule-based movement"/>
    <property type="evidence" value="ECO:0007669"/>
    <property type="project" value="InterPro"/>
</dbReference>
<dbReference type="PANTHER" id="PTHR46961:SF11">
    <property type="entry name" value="DYNEIN HEAVY CHAIN LINKER DOMAIN-CONTAINING PROTEIN"/>
    <property type="match status" value="1"/>
</dbReference>
<evidence type="ECO:0000256" key="7">
    <source>
        <dbReference type="ARBA" id="ARBA00023017"/>
    </source>
</evidence>
<evidence type="ECO:0000313" key="25">
    <source>
        <dbReference type="WBParaSite" id="TREG1_12840.1"/>
    </source>
</evidence>
<keyword evidence="10" id="KW-0505">Motor protein</keyword>
<evidence type="ECO:0000256" key="1">
    <source>
        <dbReference type="ARBA" id="ARBA00004430"/>
    </source>
</evidence>
<dbReference type="Pfam" id="PF12780">
    <property type="entry name" value="AAA_8"/>
    <property type="match status" value="1"/>
</dbReference>
<dbReference type="InterPro" id="IPR043157">
    <property type="entry name" value="Dynein_AAA1S"/>
</dbReference>
<comment type="similarity">
    <text evidence="2">Belongs to the dynein heavy chain family.</text>
</comment>
<keyword evidence="3" id="KW-0963">Cytoplasm</keyword>
<dbReference type="WBParaSite" id="TREG1_12840.1">
    <property type="protein sequence ID" value="TREG1_12840.1"/>
    <property type="gene ID" value="TREG1_12840"/>
</dbReference>
<dbReference type="InterPro" id="IPR041466">
    <property type="entry name" value="Dynein_AAA5_ext"/>
</dbReference>